<keyword evidence="2 4" id="KW-0547">Nucleotide-binding</keyword>
<dbReference type="NCBIfam" id="TIGR02727">
    <property type="entry name" value="MTHFS_bact"/>
    <property type="match status" value="1"/>
</dbReference>
<dbReference type="GO" id="GO:0030272">
    <property type="term" value="F:5-formyltetrahydrofolate cyclo-ligase activity"/>
    <property type="evidence" value="ECO:0007669"/>
    <property type="project" value="UniProtKB-EC"/>
</dbReference>
<dbReference type="Proteomes" id="UP000027583">
    <property type="component" value="Unassembled WGS sequence"/>
</dbReference>
<dbReference type="PIRSF" id="PIRSF006806">
    <property type="entry name" value="FTHF_cligase"/>
    <property type="match status" value="1"/>
</dbReference>
<evidence type="ECO:0000256" key="2">
    <source>
        <dbReference type="ARBA" id="ARBA00022741"/>
    </source>
</evidence>
<comment type="catalytic activity">
    <reaction evidence="5">
        <text>(6S)-5-formyl-5,6,7,8-tetrahydrofolate + ATP = (6R)-5,10-methenyltetrahydrofolate + ADP + phosphate</text>
        <dbReference type="Rhea" id="RHEA:10488"/>
        <dbReference type="ChEBI" id="CHEBI:30616"/>
        <dbReference type="ChEBI" id="CHEBI:43474"/>
        <dbReference type="ChEBI" id="CHEBI:57455"/>
        <dbReference type="ChEBI" id="CHEBI:57457"/>
        <dbReference type="ChEBI" id="CHEBI:456216"/>
        <dbReference type="EC" id="6.3.3.2"/>
    </reaction>
</comment>
<comment type="caution">
    <text evidence="6">The sequence shown here is derived from an EMBL/GenBank/DDBJ whole genome shotgun (WGS) entry which is preliminary data.</text>
</comment>
<dbReference type="RefSeq" id="WP_023979293.1">
    <property type="nucleotide sequence ID" value="NZ_CBLX010000008.1"/>
</dbReference>
<dbReference type="PANTHER" id="PTHR23407">
    <property type="entry name" value="ATPASE INHIBITOR/5-FORMYLTETRAHYDROFOLATE CYCLO-LIGASE"/>
    <property type="match status" value="1"/>
</dbReference>
<feature type="binding site" evidence="4">
    <location>
        <begin position="12"/>
        <end position="16"/>
    </location>
    <ligand>
        <name>ATP</name>
        <dbReference type="ChEBI" id="CHEBI:30616"/>
    </ligand>
</feature>
<dbReference type="GO" id="GO:0009396">
    <property type="term" value="P:folic acid-containing compound biosynthetic process"/>
    <property type="evidence" value="ECO:0007669"/>
    <property type="project" value="TreeGrafter"/>
</dbReference>
<dbReference type="InterPro" id="IPR024185">
    <property type="entry name" value="FTHF_cligase-like_sf"/>
</dbReference>
<dbReference type="SUPFAM" id="SSF100950">
    <property type="entry name" value="NagB/RpiA/CoA transferase-like"/>
    <property type="match status" value="1"/>
</dbReference>
<dbReference type="PANTHER" id="PTHR23407:SF1">
    <property type="entry name" value="5-FORMYLTETRAHYDROFOLATE CYCLO-LIGASE"/>
    <property type="match status" value="1"/>
</dbReference>
<dbReference type="Gene3D" id="3.40.50.10420">
    <property type="entry name" value="NagB/RpiA/CoA transferase-like"/>
    <property type="match status" value="1"/>
</dbReference>
<dbReference type="GO" id="GO:0005524">
    <property type="term" value="F:ATP binding"/>
    <property type="evidence" value="ECO:0007669"/>
    <property type="project" value="UniProtKB-KW"/>
</dbReference>
<evidence type="ECO:0000256" key="1">
    <source>
        <dbReference type="ARBA" id="ARBA00010638"/>
    </source>
</evidence>
<dbReference type="GO" id="GO:0035999">
    <property type="term" value="P:tetrahydrofolate interconversion"/>
    <property type="evidence" value="ECO:0007669"/>
    <property type="project" value="TreeGrafter"/>
</dbReference>
<sequence>MVVPHMNIDREKQDLRRIMRQRRIERPISPAENTALNNNLAMQILAEPDLGQIGCVWPLPGEADLRALCHLLFNAGRHVLLPETTPKGEPLLFRRWRPDCEMVMGRFGTYHPDGDYDRPDLVLVPLLAFDRTFNRLGYGGGYYDRTLDALKCRAFGFALSWQEVASVPVGAHDEPLDRIVTEQEIIRQQAGEGRAG</sequence>
<proteinExistence type="inferred from homology"/>
<reference evidence="6 7" key="1">
    <citation type="journal article" date="2014" name="Genome Biol. Evol.">
        <title>Acetic acid bacteria genomes reveal functional traits for adaptation to life in insect guts.</title>
        <authorList>
            <person name="Chouaia B."/>
            <person name="Gaiarsa S."/>
            <person name="Crotti E."/>
            <person name="Comandatore F."/>
            <person name="Degli Esposti M."/>
            <person name="Ricci I."/>
            <person name="Alma A."/>
            <person name="Favia G."/>
            <person name="Bandi C."/>
            <person name="Daffonchio D."/>
        </authorList>
    </citation>
    <scope>NUCLEOTIDE SEQUENCE [LARGE SCALE GENOMIC DNA]</scope>
    <source>
        <strain evidence="6 7">SF2.1</strain>
    </source>
</reference>
<keyword evidence="6" id="KW-0436">Ligase</keyword>
<gene>
    <name evidence="6" type="ORF">ASAP_1101</name>
</gene>
<dbReference type="InterPro" id="IPR002698">
    <property type="entry name" value="FTHF_cligase"/>
</dbReference>
<organism evidence="6 7">
    <name type="scientific">Asaia bogorensis</name>
    <dbReference type="NCBI Taxonomy" id="91915"/>
    <lineage>
        <taxon>Bacteria</taxon>
        <taxon>Pseudomonadati</taxon>
        <taxon>Pseudomonadota</taxon>
        <taxon>Alphaproteobacteria</taxon>
        <taxon>Acetobacterales</taxon>
        <taxon>Acetobacteraceae</taxon>
        <taxon>Asaia</taxon>
    </lineage>
</organism>
<keyword evidence="5" id="KW-0460">Magnesium</keyword>
<keyword evidence="3 4" id="KW-0067">ATP-binding</keyword>
<dbReference type="GO" id="GO:0046872">
    <property type="term" value="F:metal ion binding"/>
    <property type="evidence" value="ECO:0007669"/>
    <property type="project" value="UniProtKB-KW"/>
</dbReference>
<dbReference type="AlphaFoldDB" id="A0A060QIT9"/>
<evidence type="ECO:0000313" key="7">
    <source>
        <dbReference type="Proteomes" id="UP000027583"/>
    </source>
</evidence>
<comment type="similarity">
    <text evidence="1 5">Belongs to the 5-formyltetrahydrofolate cyclo-ligase family.</text>
</comment>
<dbReference type="eggNOG" id="COG0212">
    <property type="taxonomic scope" value="Bacteria"/>
</dbReference>
<evidence type="ECO:0000256" key="5">
    <source>
        <dbReference type="RuleBase" id="RU361279"/>
    </source>
</evidence>
<name>A0A060QIT9_9PROT</name>
<reference evidence="6 7" key="2">
    <citation type="journal article" date="2014" name="PLoS ONE">
        <title>Evolution of mitochondria reconstructed from the energy metabolism of living bacteria.</title>
        <authorList>
            <person name="Degli Esposti M."/>
            <person name="Chouaia B."/>
            <person name="Comandatore F."/>
            <person name="Crotti E."/>
            <person name="Sassera D."/>
            <person name="Lievens P.M."/>
            <person name="Daffonchio D."/>
            <person name="Bandi C."/>
        </authorList>
    </citation>
    <scope>NUCLEOTIDE SEQUENCE [LARGE SCALE GENOMIC DNA]</scope>
    <source>
        <strain evidence="6 7">SF2.1</strain>
    </source>
</reference>
<dbReference type="Pfam" id="PF01812">
    <property type="entry name" value="5-FTHF_cyc-lig"/>
    <property type="match status" value="1"/>
</dbReference>
<dbReference type="EMBL" id="CBLX010000008">
    <property type="protein sequence ID" value="CDG39146.1"/>
    <property type="molecule type" value="Genomic_DNA"/>
</dbReference>
<accession>A0A060QIT9</accession>
<feature type="binding site" evidence="4">
    <location>
        <position position="62"/>
    </location>
    <ligand>
        <name>substrate</name>
    </ligand>
</feature>
<evidence type="ECO:0000256" key="3">
    <source>
        <dbReference type="ARBA" id="ARBA00022840"/>
    </source>
</evidence>
<comment type="cofactor">
    <cofactor evidence="5">
        <name>Mg(2+)</name>
        <dbReference type="ChEBI" id="CHEBI:18420"/>
    </cofactor>
</comment>
<dbReference type="EC" id="6.3.3.2" evidence="5"/>
<feature type="binding site" evidence="4">
    <location>
        <begin position="135"/>
        <end position="143"/>
    </location>
    <ligand>
        <name>ATP</name>
        <dbReference type="ChEBI" id="CHEBI:30616"/>
    </ligand>
</feature>
<keyword evidence="5" id="KW-0479">Metal-binding</keyword>
<evidence type="ECO:0000256" key="4">
    <source>
        <dbReference type="PIRSR" id="PIRSR006806-1"/>
    </source>
</evidence>
<evidence type="ECO:0000313" key="6">
    <source>
        <dbReference type="EMBL" id="CDG39146.1"/>
    </source>
</evidence>
<dbReference type="InterPro" id="IPR037171">
    <property type="entry name" value="NagB/RpiA_transferase-like"/>
</dbReference>
<protein>
    <recommendedName>
        <fullName evidence="5">5-formyltetrahydrofolate cyclo-ligase</fullName>
        <ecNumber evidence="5">6.3.3.2</ecNumber>
    </recommendedName>
</protein>